<proteinExistence type="predicted"/>
<accession>A0A6B1GAG3</accession>
<gene>
    <name evidence="2" type="ORF">F4148_15340</name>
</gene>
<keyword evidence="1" id="KW-1133">Transmembrane helix</keyword>
<dbReference type="AlphaFoldDB" id="A0A6B1GAG3"/>
<evidence type="ECO:0000313" key="2">
    <source>
        <dbReference type="EMBL" id="MYH63064.1"/>
    </source>
</evidence>
<evidence type="ECO:0000256" key="1">
    <source>
        <dbReference type="SAM" id="Phobius"/>
    </source>
</evidence>
<name>A0A6B1GAG3_9CHLR</name>
<keyword evidence="1" id="KW-0812">Transmembrane</keyword>
<comment type="caution">
    <text evidence="2">The sequence shown here is derived from an EMBL/GenBank/DDBJ whole genome shotgun (WGS) entry which is preliminary data.</text>
</comment>
<dbReference type="EMBL" id="VYDA01000537">
    <property type="protein sequence ID" value="MYH63064.1"/>
    <property type="molecule type" value="Genomic_DNA"/>
</dbReference>
<protein>
    <submittedName>
        <fullName evidence="2">Uncharacterized protein</fullName>
    </submittedName>
</protein>
<keyword evidence="1" id="KW-0472">Membrane</keyword>
<reference evidence="2" key="1">
    <citation type="submission" date="2019-09" db="EMBL/GenBank/DDBJ databases">
        <title>Characterisation of the sponge microbiome using genome-centric metagenomics.</title>
        <authorList>
            <person name="Engelberts J.P."/>
            <person name="Robbins S.J."/>
            <person name="De Goeij J.M."/>
            <person name="Aranda M."/>
            <person name="Bell S.C."/>
            <person name="Webster N.S."/>
        </authorList>
    </citation>
    <scope>NUCLEOTIDE SEQUENCE</scope>
    <source>
        <strain evidence="2">SB0675_bin_29</strain>
    </source>
</reference>
<feature type="transmembrane region" description="Helical" evidence="1">
    <location>
        <begin position="130"/>
        <end position="148"/>
    </location>
</feature>
<sequence length="185" mass="19354">MLALSASASVLVVTAPNGIGLTADSVGYIAAARNLSAGRGLTLSDSSPLTIQAPLYPTILSSVGLISGLDPVEGARYINAGIFGLVVHLSGILFQRRLARTSFVIVGAVWSPGNAWKQLRVAMRSIGPEILFFGTYTSVLVAVSTITAHEGIDDRYMSPVYVPAVLIFLGNNRIGFSAGTETDKS</sequence>
<organism evidence="2">
    <name type="scientific">Caldilineaceae bacterium SB0675_bin_29</name>
    <dbReference type="NCBI Taxonomy" id="2605266"/>
    <lineage>
        <taxon>Bacteria</taxon>
        <taxon>Bacillati</taxon>
        <taxon>Chloroflexota</taxon>
        <taxon>Caldilineae</taxon>
        <taxon>Caldilineales</taxon>
        <taxon>Caldilineaceae</taxon>
    </lineage>
</organism>